<evidence type="ECO:0000313" key="9">
    <source>
        <dbReference type="Proteomes" id="UP000650466"/>
    </source>
</evidence>
<keyword evidence="4" id="KW-0804">Transcription</keyword>
<dbReference type="Pfam" id="PF00196">
    <property type="entry name" value="GerE"/>
    <property type="match status" value="1"/>
</dbReference>
<evidence type="ECO:0000256" key="1">
    <source>
        <dbReference type="ARBA" id="ARBA00022553"/>
    </source>
</evidence>
<dbReference type="InterPro" id="IPR058245">
    <property type="entry name" value="NreC/VraR/RcsB-like_REC"/>
</dbReference>
<protein>
    <submittedName>
        <fullName evidence="8">Response regulator transcription factor</fullName>
    </submittedName>
</protein>
<evidence type="ECO:0000256" key="2">
    <source>
        <dbReference type="ARBA" id="ARBA00023015"/>
    </source>
</evidence>
<evidence type="ECO:0000259" key="6">
    <source>
        <dbReference type="PROSITE" id="PS50043"/>
    </source>
</evidence>
<organism evidence="8 9">
    <name type="scientific">Paenibacillus sedimenti</name>
    <dbReference type="NCBI Taxonomy" id="2770274"/>
    <lineage>
        <taxon>Bacteria</taxon>
        <taxon>Bacillati</taxon>
        <taxon>Bacillota</taxon>
        <taxon>Bacilli</taxon>
        <taxon>Bacillales</taxon>
        <taxon>Paenibacillaceae</taxon>
        <taxon>Paenibacillus</taxon>
    </lineage>
</organism>
<dbReference type="PROSITE" id="PS50110">
    <property type="entry name" value="RESPONSE_REGULATORY"/>
    <property type="match status" value="1"/>
</dbReference>
<evidence type="ECO:0000256" key="4">
    <source>
        <dbReference type="ARBA" id="ARBA00023163"/>
    </source>
</evidence>
<dbReference type="InterPro" id="IPR000792">
    <property type="entry name" value="Tscrpt_reg_LuxR_C"/>
</dbReference>
<dbReference type="PRINTS" id="PR00038">
    <property type="entry name" value="HTHLUXR"/>
</dbReference>
<dbReference type="SMART" id="SM00448">
    <property type="entry name" value="REC"/>
    <property type="match status" value="1"/>
</dbReference>
<dbReference type="SMART" id="SM00421">
    <property type="entry name" value="HTH_LUXR"/>
    <property type="match status" value="1"/>
</dbReference>
<dbReference type="PANTHER" id="PTHR43214">
    <property type="entry name" value="TWO-COMPONENT RESPONSE REGULATOR"/>
    <property type="match status" value="1"/>
</dbReference>
<feature type="domain" description="HTH luxR-type" evidence="6">
    <location>
        <begin position="145"/>
        <end position="210"/>
    </location>
</feature>
<dbReference type="AlphaFoldDB" id="A0A926KTL4"/>
<dbReference type="Gene3D" id="3.40.50.2300">
    <property type="match status" value="1"/>
</dbReference>
<evidence type="ECO:0000256" key="3">
    <source>
        <dbReference type="ARBA" id="ARBA00023125"/>
    </source>
</evidence>
<evidence type="ECO:0000313" key="8">
    <source>
        <dbReference type="EMBL" id="MBD0383957.1"/>
    </source>
</evidence>
<dbReference type="GO" id="GO:0000160">
    <property type="term" value="P:phosphorelay signal transduction system"/>
    <property type="evidence" value="ECO:0007669"/>
    <property type="project" value="InterPro"/>
</dbReference>
<dbReference type="InterPro" id="IPR011006">
    <property type="entry name" value="CheY-like_superfamily"/>
</dbReference>
<dbReference type="SUPFAM" id="SSF52172">
    <property type="entry name" value="CheY-like"/>
    <property type="match status" value="1"/>
</dbReference>
<sequence>MRTLRILLADDHPMFRQGVRGVVESADGMEVVGEAASGDEAVRLALELRPDVVLMDIRMPGLNGIEAATRIKAMDGDIQILVLTMFKDDASVITAMKSGAKGYILKDADKEDILRAIRAVASGEAIFSGDVANMMIEFATKPLSRVDKFPELTYREKEVLILLAEGLSNSDISGRLELSLKTVSNYISNILNKLQVTDRTEAIRKVKNTEQPE</sequence>
<keyword evidence="3" id="KW-0238">DNA-binding</keyword>
<evidence type="ECO:0000259" key="7">
    <source>
        <dbReference type="PROSITE" id="PS50110"/>
    </source>
</evidence>
<comment type="caution">
    <text evidence="8">The sequence shown here is derived from an EMBL/GenBank/DDBJ whole genome shotgun (WGS) entry which is preliminary data.</text>
</comment>
<proteinExistence type="predicted"/>
<reference evidence="8" key="1">
    <citation type="submission" date="2020-09" db="EMBL/GenBank/DDBJ databases">
        <title>Draft Genome Sequence of Paenibacillus sp. WST5.</title>
        <authorList>
            <person name="Bao Z."/>
        </authorList>
    </citation>
    <scope>NUCLEOTIDE SEQUENCE</scope>
    <source>
        <strain evidence="8">WST5</strain>
    </source>
</reference>
<dbReference type="CDD" id="cd17535">
    <property type="entry name" value="REC_NarL-like"/>
    <property type="match status" value="1"/>
</dbReference>
<dbReference type="InterPro" id="IPR039420">
    <property type="entry name" value="WalR-like"/>
</dbReference>
<feature type="modified residue" description="4-aspartylphosphate" evidence="5">
    <location>
        <position position="56"/>
    </location>
</feature>
<evidence type="ECO:0000256" key="5">
    <source>
        <dbReference type="PROSITE-ProRule" id="PRU00169"/>
    </source>
</evidence>
<keyword evidence="2" id="KW-0805">Transcription regulation</keyword>
<dbReference type="CDD" id="cd06170">
    <property type="entry name" value="LuxR_C_like"/>
    <property type="match status" value="1"/>
</dbReference>
<dbReference type="GO" id="GO:0006355">
    <property type="term" value="P:regulation of DNA-templated transcription"/>
    <property type="evidence" value="ECO:0007669"/>
    <property type="project" value="InterPro"/>
</dbReference>
<gene>
    <name evidence="8" type="ORF">ICC18_28280</name>
</gene>
<dbReference type="PROSITE" id="PS50043">
    <property type="entry name" value="HTH_LUXR_2"/>
    <property type="match status" value="1"/>
</dbReference>
<feature type="domain" description="Response regulatory" evidence="7">
    <location>
        <begin position="5"/>
        <end position="121"/>
    </location>
</feature>
<dbReference type="Proteomes" id="UP000650466">
    <property type="component" value="Unassembled WGS sequence"/>
</dbReference>
<dbReference type="RefSeq" id="WP_188177736.1">
    <property type="nucleotide sequence ID" value="NZ_JACVVD010000014.1"/>
</dbReference>
<dbReference type="InterPro" id="IPR001789">
    <property type="entry name" value="Sig_transdc_resp-reg_receiver"/>
</dbReference>
<keyword evidence="9" id="KW-1185">Reference proteome</keyword>
<keyword evidence="1 5" id="KW-0597">Phosphoprotein</keyword>
<name>A0A926KTL4_9BACL</name>
<dbReference type="InterPro" id="IPR016032">
    <property type="entry name" value="Sig_transdc_resp-reg_C-effctor"/>
</dbReference>
<accession>A0A926KTL4</accession>
<dbReference type="Pfam" id="PF00072">
    <property type="entry name" value="Response_reg"/>
    <property type="match status" value="1"/>
</dbReference>
<dbReference type="GO" id="GO:0003677">
    <property type="term" value="F:DNA binding"/>
    <property type="evidence" value="ECO:0007669"/>
    <property type="project" value="UniProtKB-KW"/>
</dbReference>
<dbReference type="PROSITE" id="PS00622">
    <property type="entry name" value="HTH_LUXR_1"/>
    <property type="match status" value="1"/>
</dbReference>
<dbReference type="SUPFAM" id="SSF46894">
    <property type="entry name" value="C-terminal effector domain of the bipartite response regulators"/>
    <property type="match status" value="1"/>
</dbReference>
<dbReference type="EMBL" id="JACVVD010000014">
    <property type="protein sequence ID" value="MBD0383957.1"/>
    <property type="molecule type" value="Genomic_DNA"/>
</dbReference>